<dbReference type="AlphaFoldDB" id="A0AAD5BWC5"/>
<dbReference type="Proteomes" id="UP001206925">
    <property type="component" value="Unassembled WGS sequence"/>
</dbReference>
<evidence type="ECO:0000313" key="1">
    <source>
        <dbReference type="EMBL" id="KAI7730620.1"/>
    </source>
</evidence>
<accession>A0AAD5BWC5</accession>
<protein>
    <submittedName>
        <fullName evidence="1">Uncharacterized protein</fullName>
    </submittedName>
</protein>
<dbReference type="EMBL" id="JAMZMK010010699">
    <property type="protein sequence ID" value="KAI7730620.1"/>
    <property type="molecule type" value="Genomic_DNA"/>
</dbReference>
<feature type="non-terminal residue" evidence="1">
    <location>
        <position position="1"/>
    </location>
</feature>
<proteinExistence type="predicted"/>
<comment type="caution">
    <text evidence="1">The sequence shown here is derived from an EMBL/GenBank/DDBJ whole genome shotgun (WGS) entry which is preliminary data.</text>
</comment>
<evidence type="ECO:0000313" key="2">
    <source>
        <dbReference type="Proteomes" id="UP001206925"/>
    </source>
</evidence>
<sequence>PYAIHRLYLMCRFEARLFSPSFSFVVGYEYNGLDTKVEKSRKHLKERKNRAKKIRCVKKPLFCSSRPNCSCPNEHEGSVLTIAAPLVVLDIVQTTTASDNAYEKSALFCRLGKV</sequence>
<keyword evidence="2" id="KW-1185">Reference proteome</keyword>
<organism evidence="1 2">
    <name type="scientific">Ambrosia artemisiifolia</name>
    <name type="common">Common ragweed</name>
    <dbReference type="NCBI Taxonomy" id="4212"/>
    <lineage>
        <taxon>Eukaryota</taxon>
        <taxon>Viridiplantae</taxon>
        <taxon>Streptophyta</taxon>
        <taxon>Embryophyta</taxon>
        <taxon>Tracheophyta</taxon>
        <taxon>Spermatophyta</taxon>
        <taxon>Magnoliopsida</taxon>
        <taxon>eudicotyledons</taxon>
        <taxon>Gunneridae</taxon>
        <taxon>Pentapetalae</taxon>
        <taxon>asterids</taxon>
        <taxon>campanulids</taxon>
        <taxon>Asterales</taxon>
        <taxon>Asteraceae</taxon>
        <taxon>Asteroideae</taxon>
        <taxon>Heliantheae alliance</taxon>
        <taxon>Heliantheae</taxon>
        <taxon>Ambrosia</taxon>
    </lineage>
</organism>
<reference evidence="1" key="1">
    <citation type="submission" date="2022-06" db="EMBL/GenBank/DDBJ databases">
        <title>Uncovering the hologenomic basis of an extraordinary plant invasion.</title>
        <authorList>
            <person name="Bieker V.C."/>
            <person name="Martin M.D."/>
            <person name="Gilbert T."/>
            <person name="Hodgins K."/>
            <person name="Battlay P."/>
            <person name="Petersen B."/>
            <person name="Wilson J."/>
        </authorList>
    </citation>
    <scope>NUCLEOTIDE SEQUENCE</scope>
    <source>
        <strain evidence="1">AA19_3_7</strain>
        <tissue evidence="1">Leaf</tissue>
    </source>
</reference>
<gene>
    <name evidence="1" type="ORF">M8C21_014740</name>
</gene>
<name>A0AAD5BWC5_AMBAR</name>